<dbReference type="Proteomes" id="UP000289437">
    <property type="component" value="Unassembled WGS sequence"/>
</dbReference>
<name>A0A4Q0SUS3_9BACT</name>
<dbReference type="InterPro" id="IPR009056">
    <property type="entry name" value="Cyt_c-like_dom"/>
</dbReference>
<dbReference type="EMBL" id="RDSM01000003">
    <property type="protein sequence ID" value="RXH54785.1"/>
    <property type="molecule type" value="Genomic_DNA"/>
</dbReference>
<dbReference type="PANTHER" id="PTHR35008">
    <property type="entry name" value="BLL4482 PROTEIN-RELATED"/>
    <property type="match status" value="1"/>
</dbReference>
<dbReference type="Pfam" id="PF13442">
    <property type="entry name" value="Cytochrome_CBB3"/>
    <property type="match status" value="1"/>
</dbReference>
<keyword evidence="1 4" id="KW-0349">Heme</keyword>
<keyword evidence="2 4" id="KW-0479">Metal-binding</keyword>
<dbReference type="AlphaFoldDB" id="A0A4Q0SUS3"/>
<evidence type="ECO:0000313" key="6">
    <source>
        <dbReference type="EMBL" id="RXH54785.1"/>
    </source>
</evidence>
<evidence type="ECO:0000256" key="1">
    <source>
        <dbReference type="ARBA" id="ARBA00022617"/>
    </source>
</evidence>
<dbReference type="Pfam" id="PF00034">
    <property type="entry name" value="Cytochrom_C"/>
    <property type="match status" value="1"/>
</dbReference>
<dbReference type="GO" id="GO:0020037">
    <property type="term" value="F:heme binding"/>
    <property type="evidence" value="ECO:0007669"/>
    <property type="project" value="InterPro"/>
</dbReference>
<evidence type="ECO:0000259" key="5">
    <source>
        <dbReference type="PROSITE" id="PS51007"/>
    </source>
</evidence>
<dbReference type="GO" id="GO:0009055">
    <property type="term" value="F:electron transfer activity"/>
    <property type="evidence" value="ECO:0007669"/>
    <property type="project" value="InterPro"/>
</dbReference>
<reference evidence="6 7" key="1">
    <citation type="submission" date="2018-11" db="EMBL/GenBank/DDBJ databases">
        <authorList>
            <person name="Mardanov A.V."/>
            <person name="Ravin N.V."/>
            <person name="Dedysh S.N."/>
        </authorList>
    </citation>
    <scope>NUCLEOTIDE SEQUENCE [LARGE SCALE GENOMIC DNA]</scope>
    <source>
        <strain evidence="6 7">AF10</strain>
    </source>
</reference>
<evidence type="ECO:0000256" key="3">
    <source>
        <dbReference type="ARBA" id="ARBA00023004"/>
    </source>
</evidence>
<feature type="domain" description="Cytochrome c" evidence="5">
    <location>
        <begin position="32"/>
        <end position="121"/>
    </location>
</feature>
<evidence type="ECO:0000256" key="4">
    <source>
        <dbReference type="PROSITE-ProRule" id="PRU00433"/>
    </source>
</evidence>
<dbReference type="PANTHER" id="PTHR35008:SF8">
    <property type="entry name" value="ALCOHOL DEHYDROGENASE CYTOCHROME C SUBUNIT"/>
    <property type="match status" value="1"/>
</dbReference>
<dbReference type="SUPFAM" id="SSF46626">
    <property type="entry name" value="Cytochrome c"/>
    <property type="match status" value="2"/>
</dbReference>
<dbReference type="RefSeq" id="WP_128914522.1">
    <property type="nucleotide sequence ID" value="NZ_RDSM01000003.1"/>
</dbReference>
<sequence length="244" mass="25305">MTLRRILLLLLVAAPLGLGGCKEAPGKPKAEVESGRPEQVLDFNVLYKQNCAACHGESGKNGAAISLANPIYLATAGAPNIQRITASGVPGTMMPAFGKAAGGPLTDQQIATLAQGMMTNWGNPGSLGGLAPPSYTATSHGDAAQGQKAFTTYCARCHGADGSGSTDANRRRIGSLIDPAYLALVSEQGLRSFIIAGQPDAGMPDWRSDLNGPSLHPMSEQDLADTVAYLEAHRIAAPGQPYQH</sequence>
<dbReference type="PROSITE" id="PS51007">
    <property type="entry name" value="CYTC"/>
    <property type="match status" value="2"/>
</dbReference>
<accession>A0A4Q0SUS3</accession>
<reference evidence="7" key="2">
    <citation type="submission" date="2019-02" db="EMBL/GenBank/DDBJ databases">
        <title>Granulicella sibirica sp. nov., a psychrotolerant acidobacterium isolated from an organic soil layer in forested tundra, West Siberia.</title>
        <authorList>
            <person name="Oshkin I.Y."/>
            <person name="Kulichevskaya I.S."/>
            <person name="Rijpstra W.I.C."/>
            <person name="Sinninghe Damste J.S."/>
            <person name="Rakitin A.L."/>
            <person name="Ravin N.V."/>
            <person name="Dedysh S.N."/>
        </authorList>
    </citation>
    <scope>NUCLEOTIDE SEQUENCE [LARGE SCALE GENOMIC DNA]</scope>
    <source>
        <strain evidence="7">AF10</strain>
    </source>
</reference>
<dbReference type="InterPro" id="IPR036909">
    <property type="entry name" value="Cyt_c-like_dom_sf"/>
</dbReference>
<evidence type="ECO:0000256" key="2">
    <source>
        <dbReference type="ARBA" id="ARBA00022723"/>
    </source>
</evidence>
<keyword evidence="7" id="KW-1185">Reference proteome</keyword>
<dbReference type="Gene3D" id="1.10.760.10">
    <property type="entry name" value="Cytochrome c-like domain"/>
    <property type="match status" value="2"/>
</dbReference>
<feature type="domain" description="Cytochrome c" evidence="5">
    <location>
        <begin position="141"/>
        <end position="234"/>
    </location>
</feature>
<comment type="caution">
    <text evidence="6">The sequence shown here is derived from an EMBL/GenBank/DDBJ whole genome shotgun (WGS) entry which is preliminary data.</text>
</comment>
<gene>
    <name evidence="6" type="ORF">GRAN_3889</name>
</gene>
<organism evidence="6 7">
    <name type="scientific">Granulicella sibirica</name>
    <dbReference type="NCBI Taxonomy" id="2479048"/>
    <lineage>
        <taxon>Bacteria</taxon>
        <taxon>Pseudomonadati</taxon>
        <taxon>Acidobacteriota</taxon>
        <taxon>Terriglobia</taxon>
        <taxon>Terriglobales</taxon>
        <taxon>Acidobacteriaceae</taxon>
        <taxon>Granulicella</taxon>
    </lineage>
</organism>
<dbReference type="InterPro" id="IPR051459">
    <property type="entry name" value="Cytochrome_c-type_DH"/>
</dbReference>
<protein>
    <submittedName>
        <fullName evidence="6">Cytochrome c family protein</fullName>
    </submittedName>
</protein>
<keyword evidence="3 4" id="KW-0408">Iron</keyword>
<evidence type="ECO:0000313" key="7">
    <source>
        <dbReference type="Proteomes" id="UP000289437"/>
    </source>
</evidence>
<dbReference type="PROSITE" id="PS51257">
    <property type="entry name" value="PROKAR_LIPOPROTEIN"/>
    <property type="match status" value="1"/>
</dbReference>
<dbReference type="OrthoDB" id="9779283at2"/>
<proteinExistence type="predicted"/>
<dbReference type="GO" id="GO:0046872">
    <property type="term" value="F:metal ion binding"/>
    <property type="evidence" value="ECO:0007669"/>
    <property type="project" value="UniProtKB-KW"/>
</dbReference>